<protein>
    <submittedName>
        <fullName evidence="1">Uncharacterized protein</fullName>
    </submittedName>
</protein>
<comment type="caution">
    <text evidence="1">The sequence shown here is derived from an EMBL/GenBank/DDBJ whole genome shotgun (WGS) entry which is preliminary data.</text>
</comment>
<reference evidence="1" key="1">
    <citation type="submission" date="2020-10" db="EMBL/GenBank/DDBJ databases">
        <authorList>
            <person name="Gilroy R."/>
        </authorList>
    </citation>
    <scope>NUCLEOTIDE SEQUENCE</scope>
    <source>
        <strain evidence="1">ChiHecec3B27-6122</strain>
    </source>
</reference>
<dbReference type="Proteomes" id="UP000886876">
    <property type="component" value="Unassembled WGS sequence"/>
</dbReference>
<dbReference type="AlphaFoldDB" id="A0A9D1G4N8"/>
<sequence>MKNVLNTVNVNTAASRQARFDFAGFYCYAYFYFYGMDNREPDRTIAVC</sequence>
<name>A0A9D1G4N8_9FIRM</name>
<evidence type="ECO:0000313" key="2">
    <source>
        <dbReference type="Proteomes" id="UP000886876"/>
    </source>
</evidence>
<reference evidence="1" key="2">
    <citation type="journal article" date="2021" name="PeerJ">
        <title>Extensive microbial diversity within the chicken gut microbiome revealed by metagenomics and culture.</title>
        <authorList>
            <person name="Gilroy R."/>
            <person name="Ravi A."/>
            <person name="Getino M."/>
            <person name="Pursley I."/>
            <person name="Horton D.L."/>
            <person name="Alikhan N.F."/>
            <person name="Baker D."/>
            <person name="Gharbi K."/>
            <person name="Hall N."/>
            <person name="Watson M."/>
            <person name="Adriaenssens E.M."/>
            <person name="Foster-Nyarko E."/>
            <person name="Jarju S."/>
            <person name="Secka A."/>
            <person name="Antonio M."/>
            <person name="Oren A."/>
            <person name="Chaudhuri R.R."/>
            <person name="La Ragione R."/>
            <person name="Hildebrand F."/>
            <person name="Pallen M.J."/>
        </authorList>
    </citation>
    <scope>NUCLEOTIDE SEQUENCE</scope>
    <source>
        <strain evidence="1">ChiHecec3B27-6122</strain>
    </source>
</reference>
<gene>
    <name evidence="1" type="ORF">IAD42_04070</name>
</gene>
<evidence type="ECO:0000313" key="1">
    <source>
        <dbReference type="EMBL" id="HIS97131.1"/>
    </source>
</evidence>
<accession>A0A9D1G4N8</accession>
<organism evidence="1 2">
    <name type="scientific">Candidatus Scatomorpha pullistercoris</name>
    <dbReference type="NCBI Taxonomy" id="2840929"/>
    <lineage>
        <taxon>Bacteria</taxon>
        <taxon>Bacillati</taxon>
        <taxon>Bacillota</taxon>
        <taxon>Clostridia</taxon>
        <taxon>Eubacteriales</taxon>
        <taxon>Candidatus Scatomorpha</taxon>
    </lineage>
</organism>
<proteinExistence type="predicted"/>
<dbReference type="EMBL" id="DVJS01000097">
    <property type="protein sequence ID" value="HIS97131.1"/>
    <property type="molecule type" value="Genomic_DNA"/>
</dbReference>